<protein>
    <submittedName>
        <fullName evidence="1">Uncharacterized protein</fullName>
    </submittedName>
</protein>
<reference evidence="1" key="2">
    <citation type="journal article" date="2021" name="PeerJ">
        <title>Extensive microbial diversity within the chicken gut microbiome revealed by metagenomics and culture.</title>
        <authorList>
            <person name="Gilroy R."/>
            <person name="Ravi A."/>
            <person name="Getino M."/>
            <person name="Pursley I."/>
            <person name="Horton D.L."/>
            <person name="Alikhan N.F."/>
            <person name="Baker D."/>
            <person name="Gharbi K."/>
            <person name="Hall N."/>
            <person name="Watson M."/>
            <person name="Adriaenssens E.M."/>
            <person name="Foster-Nyarko E."/>
            <person name="Jarju S."/>
            <person name="Secka A."/>
            <person name="Antonio M."/>
            <person name="Oren A."/>
            <person name="Chaudhuri R.R."/>
            <person name="La Ragione R."/>
            <person name="Hildebrand F."/>
            <person name="Pallen M.J."/>
        </authorList>
    </citation>
    <scope>NUCLEOTIDE SEQUENCE</scope>
    <source>
        <strain evidence="1">ChiW13-3771</strain>
    </source>
</reference>
<comment type="caution">
    <text evidence="1">The sequence shown here is derived from an EMBL/GenBank/DDBJ whole genome shotgun (WGS) entry which is preliminary data.</text>
</comment>
<name>A0A9D1JE31_9FIRM</name>
<organism evidence="1 2">
    <name type="scientific">Candidatus Fimimorpha faecalis</name>
    <dbReference type="NCBI Taxonomy" id="2840824"/>
    <lineage>
        <taxon>Bacteria</taxon>
        <taxon>Bacillati</taxon>
        <taxon>Bacillota</taxon>
        <taxon>Clostridia</taxon>
        <taxon>Eubacteriales</taxon>
        <taxon>Candidatus Fimimorpha</taxon>
    </lineage>
</organism>
<proteinExistence type="predicted"/>
<dbReference type="Proteomes" id="UP000824201">
    <property type="component" value="Unassembled WGS sequence"/>
</dbReference>
<feature type="non-terminal residue" evidence="1">
    <location>
        <position position="575"/>
    </location>
</feature>
<sequence>MANNNIEFFNDVLVRYDELKYNFEYGFKWDKNITKLLGKKGTDSYREVEAALRAYIYNGVATRKYDNKNPARKIVTKKPYSLNQTFWFQNLYGCYGMMDKKYEEIECPEKQREEGLYYEICRGDSIVLESTSGKCSYKQICGVRAKSEALCQLKKEGMTINDSKEYLHEIAEKFYKNYSNMIEKKEEKLYLKRNQWTEEDMKSILSEERYECFLEWISFFSTFTPLSVLGSNFLFKLRKKIQNRFFFVRGLEVGSGLVQESIYRCLCAIHQNRQVYYDDGNLYCPLKLIYRNNKMDIKNADVFLEAQREDRRYQLPLKDHYIRVSENRCRVAEKEREEQNEIQTIDYKVEFYTNSAEKRGKVTDYLEKRRLGLWREFCIEEHRMDYFKVFHSPYYPQNREWEVWEVVYRIPEEDQEGFKRYIMSFGEFASLKAPEIIFTNYDEVAERKTNQKGTNVDQYSLCNIFSAKGIWEENVKELRELKDVIFPPSEAELAWLDFIIQTYPNMSQIFLLKEELDQIHKKIQEEIENSNSYKKIQNFYGGDIKKKWFGENFWNCEKKTADCRKNLIEKYRKIY</sequence>
<dbReference type="AlphaFoldDB" id="A0A9D1JE31"/>
<reference evidence="1" key="1">
    <citation type="submission" date="2020-10" db="EMBL/GenBank/DDBJ databases">
        <authorList>
            <person name="Gilroy R."/>
        </authorList>
    </citation>
    <scope>NUCLEOTIDE SEQUENCE</scope>
    <source>
        <strain evidence="1">ChiW13-3771</strain>
    </source>
</reference>
<evidence type="ECO:0000313" key="1">
    <source>
        <dbReference type="EMBL" id="HIR89654.1"/>
    </source>
</evidence>
<gene>
    <name evidence="1" type="ORF">IAC96_11970</name>
</gene>
<evidence type="ECO:0000313" key="2">
    <source>
        <dbReference type="Proteomes" id="UP000824201"/>
    </source>
</evidence>
<accession>A0A9D1JE31</accession>
<dbReference type="EMBL" id="DVHN01000164">
    <property type="protein sequence ID" value="HIR89654.1"/>
    <property type="molecule type" value="Genomic_DNA"/>
</dbReference>